<evidence type="ECO:0000313" key="2">
    <source>
        <dbReference type="Proteomes" id="UP000054537"/>
    </source>
</evidence>
<dbReference type="STRING" id="1869.MB27_07680"/>
<gene>
    <name evidence="1" type="ORF">MB27_07680</name>
</gene>
<proteinExistence type="predicted"/>
<dbReference type="RefSeq" id="WP_043523461.1">
    <property type="nucleotide sequence ID" value="NZ_BAABKU010000013.1"/>
</dbReference>
<organism evidence="1 2">
    <name type="scientific">Actinoplanes utahensis</name>
    <dbReference type="NCBI Taxonomy" id="1869"/>
    <lineage>
        <taxon>Bacteria</taxon>
        <taxon>Bacillati</taxon>
        <taxon>Actinomycetota</taxon>
        <taxon>Actinomycetes</taxon>
        <taxon>Micromonosporales</taxon>
        <taxon>Micromonosporaceae</taxon>
        <taxon>Actinoplanes</taxon>
    </lineage>
</organism>
<protein>
    <submittedName>
        <fullName evidence="1">Uncharacterized protein</fullName>
    </submittedName>
</protein>
<sequence>MAETGATLFDVTTPPELAGAAFEGRVREQARALKAELIRQNLADADSWARSVEDKWANENPDKAPIFAISDEERARYRDRVENSDHEWIIPSFEQLITPDPDQFNPIIDVLSQVEASFGGRPDSTGKWVGADPNLGRLHDVRTDMDEWAGAFKNSFIDRFLTPFQSTLPNHSLLARSVGDQMRLMKVTYIRQRKSTLELLDNAIAATKALSNRSTSGADAVKWATIMLVVSGTLLAAYGTGVGVVATAACLEVAGTVGQGLLPEPKEKQKLPLSAPTATEVAQNVVQALNRLTSDVHETEQIAVGALRELHRVAERERLTALRSNTPGAFLVPAPPLADATPAQLDAGFFPDE</sequence>
<evidence type="ECO:0000313" key="1">
    <source>
        <dbReference type="EMBL" id="KHD77986.1"/>
    </source>
</evidence>
<keyword evidence="2" id="KW-1185">Reference proteome</keyword>
<accession>A0A0A6URC5</accession>
<dbReference type="AlphaFoldDB" id="A0A0A6URC5"/>
<dbReference type="EMBL" id="JRTT01000007">
    <property type="protein sequence ID" value="KHD77986.1"/>
    <property type="molecule type" value="Genomic_DNA"/>
</dbReference>
<dbReference type="Proteomes" id="UP000054537">
    <property type="component" value="Unassembled WGS sequence"/>
</dbReference>
<name>A0A0A6URC5_ACTUT</name>
<dbReference type="OrthoDB" id="3281648at2"/>
<comment type="caution">
    <text evidence="1">The sequence shown here is derived from an EMBL/GenBank/DDBJ whole genome shotgun (WGS) entry which is preliminary data.</text>
</comment>
<dbReference type="eggNOG" id="ENOG50333S1">
    <property type="taxonomic scope" value="Bacteria"/>
</dbReference>
<reference evidence="1 2" key="1">
    <citation type="submission" date="2014-10" db="EMBL/GenBank/DDBJ databases">
        <title>Draft genome sequence of Actinoplanes utahensis NRRL 12052.</title>
        <authorList>
            <person name="Velasco-Bucheli B."/>
            <person name="del Cerro C."/>
            <person name="Hormigo D."/>
            <person name="Garcia J.L."/>
            <person name="Acebal C."/>
            <person name="Arroyo M."/>
            <person name="de la Mata I."/>
        </authorList>
    </citation>
    <scope>NUCLEOTIDE SEQUENCE [LARGE SCALE GENOMIC DNA]</scope>
    <source>
        <strain evidence="1 2">NRRL 12052</strain>
    </source>
</reference>